<proteinExistence type="predicted"/>
<dbReference type="SUPFAM" id="SSF51735">
    <property type="entry name" value="NAD(P)-binding Rossmann-fold domains"/>
    <property type="match status" value="1"/>
</dbReference>
<protein>
    <recommendedName>
        <fullName evidence="3">Saccharopine dehydrogenase NADP binding domain-containing protein</fullName>
    </recommendedName>
</protein>
<dbReference type="KEGG" id="cpip:CJF12_03655"/>
<evidence type="ECO:0000313" key="2">
    <source>
        <dbReference type="Proteomes" id="UP000028709"/>
    </source>
</evidence>
<dbReference type="Proteomes" id="UP000028709">
    <property type="component" value="Unassembled WGS sequence"/>
</dbReference>
<evidence type="ECO:0008006" key="3">
    <source>
        <dbReference type="Google" id="ProtNLM"/>
    </source>
</evidence>
<dbReference type="OrthoDB" id="1910498at2"/>
<dbReference type="AlphaFoldDB" id="A0A086AWP7"/>
<organism evidence="1 2">
    <name type="scientific">Chryseobacterium piperi</name>
    <dbReference type="NCBI Taxonomy" id="558152"/>
    <lineage>
        <taxon>Bacteria</taxon>
        <taxon>Pseudomonadati</taxon>
        <taxon>Bacteroidota</taxon>
        <taxon>Flavobacteriia</taxon>
        <taxon>Flavobacteriales</taxon>
        <taxon>Weeksellaceae</taxon>
        <taxon>Chryseobacterium group</taxon>
        <taxon>Chryseobacterium</taxon>
    </lineage>
</organism>
<dbReference type="Gene3D" id="3.40.50.720">
    <property type="entry name" value="NAD(P)-binding Rossmann-like Domain"/>
    <property type="match status" value="1"/>
</dbReference>
<keyword evidence="2" id="KW-1185">Reference proteome</keyword>
<reference evidence="1 2" key="1">
    <citation type="submission" date="2014-07" db="EMBL/GenBank/DDBJ databases">
        <title>Genome of Chryseobacterium piperi CTM.</title>
        <authorList>
            <person name="Pipes S.E."/>
            <person name="Stropko S.J."/>
            <person name="Newman J.D."/>
        </authorList>
    </citation>
    <scope>NUCLEOTIDE SEQUENCE [LARGE SCALE GENOMIC DNA]</scope>
    <source>
        <strain evidence="1 2">CTM</strain>
    </source>
</reference>
<dbReference type="STRING" id="558152.IQ37_15535"/>
<sequence length="79" mass="8614">METNSESFKIFIAGGYGIVGSNIAKLVRKYYPQSHILIAGRTPDKGQSLVNELGNASTVMLNLKDDQVPEEIKNSDIST</sequence>
<dbReference type="RefSeq" id="WP_034686557.1">
    <property type="nucleotide sequence ID" value="NZ_CP023049.2"/>
</dbReference>
<gene>
    <name evidence="1" type="ORF">IQ37_15535</name>
</gene>
<evidence type="ECO:0000313" key="1">
    <source>
        <dbReference type="EMBL" id="KFF21111.1"/>
    </source>
</evidence>
<dbReference type="InterPro" id="IPR036291">
    <property type="entry name" value="NAD(P)-bd_dom_sf"/>
</dbReference>
<dbReference type="EMBL" id="JPRJ01000035">
    <property type="protein sequence ID" value="KFF21111.1"/>
    <property type="molecule type" value="Genomic_DNA"/>
</dbReference>
<name>A0A086AWP7_9FLAO</name>
<dbReference type="eggNOG" id="COG1748">
    <property type="taxonomic scope" value="Bacteria"/>
</dbReference>
<comment type="caution">
    <text evidence="1">The sequence shown here is derived from an EMBL/GenBank/DDBJ whole genome shotgun (WGS) entry which is preliminary data.</text>
</comment>
<accession>A0A086AWP7</accession>